<sequence length="201" mass="23817">MTKLKKELLDLEMKLRRREYEMMESNDQGFQRPKGQNWMSTRMALSKQASRFELPMDMKLLETMSPQDYLREYCKVSSKRTAIYKKFFDKHREKTFNVTFQKLDTVLNDVLAHPISKETFQDVCSLVQLDENTSIDYKLFAGIAALCERLLYTRFITEDTADMVEYQKERIECADFTALEWKFQGIQANPEVKKLLWSIAT</sequence>
<keyword evidence="1" id="KW-1185">Reference proteome</keyword>
<dbReference type="OrthoDB" id="10021598at2759"/>
<dbReference type="PANTHER" id="PTHR36696:SF1">
    <property type="entry name" value="EF-HAND DOMAIN-CONTAINING PROTEIN"/>
    <property type="match status" value="1"/>
</dbReference>
<gene>
    <name evidence="2" type="primary">LOC106181848</name>
</gene>
<dbReference type="InParanoid" id="A0A1S3KHV3"/>
<organism evidence="1 2">
    <name type="scientific">Lingula anatina</name>
    <name type="common">Brachiopod</name>
    <name type="synonym">Lingula unguis</name>
    <dbReference type="NCBI Taxonomy" id="7574"/>
    <lineage>
        <taxon>Eukaryota</taxon>
        <taxon>Metazoa</taxon>
        <taxon>Spiralia</taxon>
        <taxon>Lophotrochozoa</taxon>
        <taxon>Brachiopoda</taxon>
        <taxon>Linguliformea</taxon>
        <taxon>Lingulata</taxon>
        <taxon>Lingulida</taxon>
        <taxon>Linguloidea</taxon>
        <taxon>Lingulidae</taxon>
        <taxon>Lingula</taxon>
    </lineage>
</organism>
<evidence type="ECO:0000313" key="1">
    <source>
        <dbReference type="Proteomes" id="UP000085678"/>
    </source>
</evidence>
<dbReference type="KEGG" id="lak:106181848"/>
<dbReference type="AlphaFoldDB" id="A0A1S3KHV3"/>
<reference evidence="2" key="1">
    <citation type="submission" date="2025-08" db="UniProtKB">
        <authorList>
            <consortium name="RefSeq"/>
        </authorList>
    </citation>
    <scope>IDENTIFICATION</scope>
    <source>
        <tissue evidence="2">Gonads</tissue>
    </source>
</reference>
<evidence type="ECO:0000313" key="2">
    <source>
        <dbReference type="RefSeq" id="XP_013421806.1"/>
    </source>
</evidence>
<dbReference type="RefSeq" id="XP_013421806.1">
    <property type="nucleotide sequence ID" value="XM_013566352.1"/>
</dbReference>
<accession>A0A1S3KHV3</accession>
<dbReference type="PANTHER" id="PTHR36696">
    <property type="entry name" value="AGAP012002-PA"/>
    <property type="match status" value="1"/>
</dbReference>
<dbReference type="GeneID" id="106181848"/>
<protein>
    <submittedName>
        <fullName evidence="2">Uncharacterized protein LOC106181848</fullName>
    </submittedName>
</protein>
<dbReference type="STRING" id="7574.A0A1S3KHV3"/>
<dbReference type="Proteomes" id="UP000085678">
    <property type="component" value="Unplaced"/>
</dbReference>
<name>A0A1S3KHV3_LINAN</name>
<proteinExistence type="predicted"/>